<proteinExistence type="predicted"/>
<name>A0A448YZV7_9STRA</name>
<dbReference type="Proteomes" id="UP000291116">
    <property type="component" value="Unassembled WGS sequence"/>
</dbReference>
<reference evidence="1 2" key="1">
    <citation type="submission" date="2019-01" db="EMBL/GenBank/DDBJ databases">
        <authorList>
            <person name="Ferrante I. M."/>
        </authorList>
    </citation>
    <scope>NUCLEOTIDE SEQUENCE [LARGE SCALE GENOMIC DNA]</scope>
    <source>
        <strain evidence="1 2">B856</strain>
    </source>
</reference>
<dbReference type="EMBL" id="CAACVS010000055">
    <property type="protein sequence ID" value="VEU35310.1"/>
    <property type="molecule type" value="Genomic_DNA"/>
</dbReference>
<sequence>METAKRLQGYQKRGYQWPVLEFVPNTPGWKKLMEDRLEQISNIEDPAERFKGYTATMYSGIVIQNYTEHGFARTRISESLLKELQQGIRDGFEDRVNEGYTPSITGNQAWHIQRDDLTQKVEDELHDKLEEWGRVDLDLTYVYGLRLFRNTTTIKMHLDKKGSHSMGYVLHVDSSDDYDSDGDPWPFLIEDFHGRTHEITMVPGDLILFEAAKLVHGRPHQLNATWYCNVVGHYYPRDETWASMNHVAEAEYAVPPKWANEPSGSSKADDAMVREIQFRGGLREPGCMDGWCRSTSLERIQWKGPSGPSTHWIDANGESHEFMGRLKQKEEQKAVEL</sequence>
<protein>
    <submittedName>
        <fullName evidence="1">Uncharacterized protein</fullName>
    </submittedName>
</protein>
<evidence type="ECO:0000313" key="2">
    <source>
        <dbReference type="Proteomes" id="UP000291116"/>
    </source>
</evidence>
<accession>A0A448YZV7</accession>
<dbReference type="AlphaFoldDB" id="A0A448YZV7"/>
<dbReference type="OrthoDB" id="37542at2759"/>
<organism evidence="1 2">
    <name type="scientific">Pseudo-nitzschia multistriata</name>
    <dbReference type="NCBI Taxonomy" id="183589"/>
    <lineage>
        <taxon>Eukaryota</taxon>
        <taxon>Sar</taxon>
        <taxon>Stramenopiles</taxon>
        <taxon>Ochrophyta</taxon>
        <taxon>Bacillariophyta</taxon>
        <taxon>Bacillariophyceae</taxon>
        <taxon>Bacillariophycidae</taxon>
        <taxon>Bacillariales</taxon>
        <taxon>Bacillariaceae</taxon>
        <taxon>Pseudo-nitzschia</taxon>
    </lineage>
</organism>
<gene>
    <name evidence="1" type="ORF">PSNMU_V1.4_AUG-EV-PASAV3_0020420</name>
</gene>
<keyword evidence="2" id="KW-1185">Reference proteome</keyword>
<evidence type="ECO:0000313" key="1">
    <source>
        <dbReference type="EMBL" id="VEU35310.1"/>
    </source>
</evidence>